<dbReference type="Proteomes" id="UP000249341">
    <property type="component" value="Unassembled WGS sequence"/>
</dbReference>
<sequence length="134" mass="14963">MGTLPGIMDGSEWDWPAVKLSALRLGRRLGVLVPASQPNRWSFVHIVPSSGPADKASLRAGRARSDDTRSFRVTHWEFEADRLEGYDHDLGAVRIRHAEAADEAALLAVLREWRLRPDHFEHSWDTVGPSSGNI</sequence>
<dbReference type="AlphaFoldDB" id="A0A327ZHD7"/>
<name>A0A327ZHD7_9ACTN</name>
<keyword evidence="2" id="KW-1185">Reference proteome</keyword>
<evidence type="ECO:0000313" key="2">
    <source>
        <dbReference type="Proteomes" id="UP000249341"/>
    </source>
</evidence>
<accession>A0A327ZHD7</accession>
<gene>
    <name evidence="1" type="ORF">B0I29_103233</name>
</gene>
<proteinExistence type="predicted"/>
<dbReference type="RefSeq" id="WP_245972336.1">
    <property type="nucleotide sequence ID" value="NZ_JACHWI010000009.1"/>
</dbReference>
<dbReference type="EMBL" id="QLMJ01000003">
    <property type="protein sequence ID" value="RAK40203.1"/>
    <property type="molecule type" value="Genomic_DNA"/>
</dbReference>
<comment type="caution">
    <text evidence="1">The sequence shown here is derived from an EMBL/GenBank/DDBJ whole genome shotgun (WGS) entry which is preliminary data.</text>
</comment>
<evidence type="ECO:0000313" key="1">
    <source>
        <dbReference type="EMBL" id="RAK40203.1"/>
    </source>
</evidence>
<protein>
    <submittedName>
        <fullName evidence="1">Uncharacterized protein</fullName>
    </submittedName>
</protein>
<organism evidence="1 2">
    <name type="scientific">Actinoplanes lutulentus</name>
    <dbReference type="NCBI Taxonomy" id="1287878"/>
    <lineage>
        <taxon>Bacteria</taxon>
        <taxon>Bacillati</taxon>
        <taxon>Actinomycetota</taxon>
        <taxon>Actinomycetes</taxon>
        <taxon>Micromonosporales</taxon>
        <taxon>Micromonosporaceae</taxon>
        <taxon>Actinoplanes</taxon>
    </lineage>
</organism>
<reference evidence="1 2" key="1">
    <citation type="submission" date="2018-06" db="EMBL/GenBank/DDBJ databases">
        <title>Genomic Encyclopedia of Type Strains, Phase III (KMG-III): the genomes of soil and plant-associated and newly described type strains.</title>
        <authorList>
            <person name="Whitman W."/>
        </authorList>
    </citation>
    <scope>NUCLEOTIDE SEQUENCE [LARGE SCALE GENOMIC DNA]</scope>
    <source>
        <strain evidence="1 2">CGMCC 4.7090</strain>
    </source>
</reference>